<dbReference type="EMBL" id="JAUSVK010000001">
    <property type="protein sequence ID" value="MDQ0391437.1"/>
    <property type="molecule type" value="Genomic_DNA"/>
</dbReference>
<dbReference type="PANTHER" id="PTHR33254">
    <property type="entry name" value="4-HYDROXY-4-METHYL-2-OXOGLUTARATE ALDOLASE 3-RELATED"/>
    <property type="match status" value="1"/>
</dbReference>
<comment type="cofactor">
    <cofactor evidence="1">
        <name>a divalent metal cation</name>
        <dbReference type="ChEBI" id="CHEBI:60240"/>
    </cofactor>
</comment>
<dbReference type="GO" id="GO:0047443">
    <property type="term" value="F:4-hydroxy-4-methyl-2-oxoglutarate aldolase activity"/>
    <property type="evidence" value="ECO:0007669"/>
    <property type="project" value="UniProtKB-EC"/>
</dbReference>
<dbReference type="Pfam" id="PF03737">
    <property type="entry name" value="RraA-like"/>
    <property type="match status" value="1"/>
</dbReference>
<accession>A0ABU0F9Y9</accession>
<dbReference type="InterPro" id="IPR005493">
    <property type="entry name" value="RraA/RraA-like"/>
</dbReference>
<keyword evidence="6" id="KW-1185">Reference proteome</keyword>
<dbReference type="CDD" id="cd16841">
    <property type="entry name" value="RraA_family"/>
    <property type="match status" value="1"/>
</dbReference>
<keyword evidence="5" id="KW-0456">Lyase</keyword>
<comment type="caution">
    <text evidence="5">The sequence shown here is derived from an EMBL/GenBank/DDBJ whole genome shotgun (WGS) entry which is preliminary data.</text>
</comment>
<dbReference type="PANTHER" id="PTHR33254:SF4">
    <property type="entry name" value="4-HYDROXY-4-METHYL-2-OXOGLUTARATE ALDOLASE 3-RELATED"/>
    <property type="match status" value="1"/>
</dbReference>
<evidence type="ECO:0000256" key="4">
    <source>
        <dbReference type="ARBA" id="ARBA00030169"/>
    </source>
</evidence>
<sequence>MIEDPPLLQIRRRFNRPTAAQVQAFAGLQTGFVVDALGGRGALDRHVKPIGGSAPFCGVALPCFCGPDDNLAAFGTLSVAQPGDVVLAAAEGFDKAAVIGDLMLGMMKNVGIAAFVTDGCVRDQRGLQAVGLPCYAAGVTPNSPVRNGPGTVGFPTVVGGVTVRAGDIVLGDEDGVVVVPAERIEATIARIEVVRAAEAAFEAKVKAGLKIPDFVQALIDSGKFLDVD</sequence>
<dbReference type="Proteomes" id="UP001237448">
    <property type="component" value="Unassembled WGS sequence"/>
</dbReference>
<dbReference type="SUPFAM" id="SSF89562">
    <property type="entry name" value="RraA-like"/>
    <property type="match status" value="1"/>
</dbReference>
<organism evidence="5 6">
    <name type="scientific">Labrys monachus</name>
    <dbReference type="NCBI Taxonomy" id="217067"/>
    <lineage>
        <taxon>Bacteria</taxon>
        <taxon>Pseudomonadati</taxon>
        <taxon>Pseudomonadota</taxon>
        <taxon>Alphaproteobacteria</taxon>
        <taxon>Hyphomicrobiales</taxon>
        <taxon>Xanthobacteraceae</taxon>
        <taxon>Labrys</taxon>
    </lineage>
</organism>
<dbReference type="RefSeq" id="WP_307423745.1">
    <property type="nucleotide sequence ID" value="NZ_JAUSVK010000001.1"/>
</dbReference>
<proteinExistence type="predicted"/>
<name>A0ABU0F9Y9_9HYPH</name>
<dbReference type="Gene3D" id="3.50.30.40">
    <property type="entry name" value="Ribonuclease E inhibitor RraA/RraA-like"/>
    <property type="match status" value="1"/>
</dbReference>
<protein>
    <recommendedName>
        <fullName evidence="2">Putative 4-hydroxy-4-methyl-2-oxoglutarate aldolase</fullName>
    </recommendedName>
    <alternativeName>
        <fullName evidence="3">Regulator of ribonuclease activity homolog</fullName>
    </alternativeName>
    <alternativeName>
        <fullName evidence="4">RraA-like protein</fullName>
    </alternativeName>
</protein>
<evidence type="ECO:0000313" key="6">
    <source>
        <dbReference type="Proteomes" id="UP001237448"/>
    </source>
</evidence>
<evidence type="ECO:0000256" key="3">
    <source>
        <dbReference type="ARBA" id="ARBA00029596"/>
    </source>
</evidence>
<gene>
    <name evidence="5" type="ORF">J3R73_001229</name>
</gene>
<dbReference type="InterPro" id="IPR036704">
    <property type="entry name" value="RraA/RraA-like_sf"/>
</dbReference>
<reference evidence="5 6" key="1">
    <citation type="submission" date="2023-07" db="EMBL/GenBank/DDBJ databases">
        <title>Genomic Encyclopedia of Type Strains, Phase IV (KMG-IV): sequencing the most valuable type-strain genomes for metagenomic binning, comparative biology and taxonomic classification.</title>
        <authorList>
            <person name="Goeker M."/>
        </authorList>
    </citation>
    <scope>NUCLEOTIDE SEQUENCE [LARGE SCALE GENOMIC DNA]</scope>
    <source>
        <strain evidence="5 6">DSM 5896</strain>
    </source>
</reference>
<evidence type="ECO:0000256" key="2">
    <source>
        <dbReference type="ARBA" id="ARBA00016549"/>
    </source>
</evidence>
<evidence type="ECO:0000313" key="5">
    <source>
        <dbReference type="EMBL" id="MDQ0391437.1"/>
    </source>
</evidence>
<evidence type="ECO:0000256" key="1">
    <source>
        <dbReference type="ARBA" id="ARBA00001968"/>
    </source>
</evidence>